<evidence type="ECO:0000256" key="1">
    <source>
        <dbReference type="SAM" id="MobiDB-lite"/>
    </source>
</evidence>
<dbReference type="Proteomes" id="UP001189429">
    <property type="component" value="Unassembled WGS sequence"/>
</dbReference>
<evidence type="ECO:0000313" key="3">
    <source>
        <dbReference type="Proteomes" id="UP001189429"/>
    </source>
</evidence>
<feature type="non-terminal residue" evidence="2">
    <location>
        <position position="1"/>
    </location>
</feature>
<feature type="compositionally biased region" description="Basic residues" evidence="1">
    <location>
        <begin position="1"/>
        <end position="39"/>
    </location>
</feature>
<gene>
    <name evidence="2" type="ORF">PCOR1329_LOCUS36412</name>
</gene>
<comment type="caution">
    <text evidence="2">The sequence shown here is derived from an EMBL/GenBank/DDBJ whole genome shotgun (WGS) entry which is preliminary data.</text>
</comment>
<proteinExistence type="predicted"/>
<accession>A0ABN9T7R9</accession>
<feature type="region of interest" description="Disordered" evidence="1">
    <location>
        <begin position="205"/>
        <end position="259"/>
    </location>
</feature>
<name>A0ABN9T7R9_9DINO</name>
<feature type="compositionally biased region" description="Basic and acidic residues" evidence="1">
    <location>
        <begin position="124"/>
        <end position="135"/>
    </location>
</feature>
<protein>
    <submittedName>
        <fullName evidence="2">Uncharacterized protein</fullName>
    </submittedName>
</protein>
<evidence type="ECO:0000313" key="2">
    <source>
        <dbReference type="EMBL" id="CAK0841131.1"/>
    </source>
</evidence>
<feature type="region of interest" description="Disordered" evidence="1">
    <location>
        <begin position="1"/>
        <end position="91"/>
    </location>
</feature>
<keyword evidence="3" id="KW-1185">Reference proteome</keyword>
<reference evidence="2" key="1">
    <citation type="submission" date="2023-10" db="EMBL/GenBank/DDBJ databases">
        <authorList>
            <person name="Chen Y."/>
            <person name="Shah S."/>
            <person name="Dougan E. K."/>
            <person name="Thang M."/>
            <person name="Chan C."/>
        </authorList>
    </citation>
    <scope>NUCLEOTIDE SEQUENCE [LARGE SCALE GENOMIC DNA]</scope>
</reference>
<sequence>QRLRRRRRRPQRLRHRQRQQRPRRRQRRQRQRRLRRRRSTASSPSRVGAGPRSRGGGAARTGGWRASPQAPLEPFDCKSNSRTNKKTDWSHQKAAYCCEHHKSGCGMITKQEEDGFPGEIEAKEAEKAAAQRKSQDVGVPRAAGRQEEGASEPPQSMAHLSTAQPEGGHILPYVMFCLVLLPAGGGGLLVQLPAEEQLLHPESAAAAGEGHDGGPQPGRLHAADAESVDPPGASEGSSATVTGGAARQAHGPRTGLGLP</sequence>
<organism evidence="2 3">
    <name type="scientific">Prorocentrum cordatum</name>
    <dbReference type="NCBI Taxonomy" id="2364126"/>
    <lineage>
        <taxon>Eukaryota</taxon>
        <taxon>Sar</taxon>
        <taxon>Alveolata</taxon>
        <taxon>Dinophyceae</taxon>
        <taxon>Prorocentrales</taxon>
        <taxon>Prorocentraceae</taxon>
        <taxon>Prorocentrum</taxon>
    </lineage>
</organism>
<feature type="region of interest" description="Disordered" evidence="1">
    <location>
        <begin position="124"/>
        <end position="162"/>
    </location>
</feature>
<feature type="compositionally biased region" description="Low complexity" evidence="1">
    <location>
        <begin position="42"/>
        <end position="52"/>
    </location>
</feature>
<dbReference type="EMBL" id="CAUYUJ010014429">
    <property type="protein sequence ID" value="CAK0841131.1"/>
    <property type="molecule type" value="Genomic_DNA"/>
</dbReference>